<dbReference type="GO" id="GO:0032259">
    <property type="term" value="P:methylation"/>
    <property type="evidence" value="ECO:0007669"/>
    <property type="project" value="UniProtKB-KW"/>
</dbReference>
<keyword evidence="6" id="KW-0443">Lipid metabolism</keyword>
<dbReference type="GO" id="GO:0008168">
    <property type="term" value="F:methyltransferase activity"/>
    <property type="evidence" value="ECO:0007669"/>
    <property type="project" value="UniProtKB-KW"/>
</dbReference>
<gene>
    <name evidence="12" type="ORF">HMN09_00219500</name>
</gene>
<evidence type="ECO:0000256" key="8">
    <source>
        <dbReference type="ARBA" id="ARBA00031195"/>
    </source>
</evidence>
<sequence length="284" mass="30475">MSDSGLLPVVEIRPANDAPATAAVGSGGTPDDYPFEIAHYMRQDPELAHIKWILPAARVSFLFLPESGPLTYRVHVDFYRPKRAITGNGGLQMPAWFDIFTFKLPITPPPAGEEDDKGILESIDALEKLLDGVIASGIPPDRIVLGGISQGGAMALLTGLTTKNKRLAGLVALSARLPLRYRLKSMVSPHASTIPIFWGHGDADRLVTLQLGRACADFLVKEIGIPPEPNWPSSGSGSGGTPSGLDFQTYQDLGHTISDEELLDVGQWLKRIVPGDAEMDSDAS</sequence>
<dbReference type="PANTHER" id="PTHR10655">
    <property type="entry name" value="LYSOPHOSPHOLIPASE-RELATED"/>
    <property type="match status" value="1"/>
</dbReference>
<feature type="domain" description="Phospholipase/carboxylesterase/thioesterase" evidence="11">
    <location>
        <begin position="83"/>
        <end position="221"/>
    </location>
</feature>
<dbReference type="GO" id="GO:0052689">
    <property type="term" value="F:carboxylic ester hydrolase activity"/>
    <property type="evidence" value="ECO:0007669"/>
    <property type="project" value="UniProtKB-KW"/>
</dbReference>
<keyword evidence="13" id="KW-1185">Reference proteome</keyword>
<dbReference type="EC" id="3.1.2.22" evidence="2"/>
<feature type="region of interest" description="Disordered" evidence="10">
    <location>
        <begin position="227"/>
        <end position="250"/>
    </location>
</feature>
<keyword evidence="4" id="KW-0719">Serine esterase</keyword>
<keyword evidence="6" id="KW-0276">Fatty acid metabolism</keyword>
<reference evidence="12" key="1">
    <citation type="submission" date="2020-05" db="EMBL/GenBank/DDBJ databases">
        <title>Mycena genomes resolve the evolution of fungal bioluminescence.</title>
        <authorList>
            <person name="Tsai I.J."/>
        </authorList>
    </citation>
    <scope>NUCLEOTIDE SEQUENCE</scope>
    <source>
        <strain evidence="12">110903Hualien_Pintung</strain>
    </source>
</reference>
<dbReference type="GO" id="GO:0008474">
    <property type="term" value="F:palmitoyl-(protein) hydrolase activity"/>
    <property type="evidence" value="ECO:0007669"/>
    <property type="project" value="UniProtKB-EC"/>
</dbReference>
<comment type="catalytic activity">
    <reaction evidence="9">
        <text>S-hexadecanoyl-L-cysteinyl-[protein] + H2O = L-cysteinyl-[protein] + hexadecanoate + H(+)</text>
        <dbReference type="Rhea" id="RHEA:19233"/>
        <dbReference type="Rhea" id="RHEA-COMP:10131"/>
        <dbReference type="Rhea" id="RHEA-COMP:11032"/>
        <dbReference type="ChEBI" id="CHEBI:7896"/>
        <dbReference type="ChEBI" id="CHEBI:15377"/>
        <dbReference type="ChEBI" id="CHEBI:15378"/>
        <dbReference type="ChEBI" id="CHEBI:29950"/>
        <dbReference type="ChEBI" id="CHEBI:74151"/>
        <dbReference type="EC" id="3.1.2.22"/>
    </reaction>
</comment>
<evidence type="ECO:0000256" key="6">
    <source>
        <dbReference type="ARBA" id="ARBA00022832"/>
    </source>
</evidence>
<proteinExistence type="inferred from homology"/>
<dbReference type="Gene3D" id="3.40.50.1820">
    <property type="entry name" value="alpha/beta hydrolase"/>
    <property type="match status" value="1"/>
</dbReference>
<evidence type="ECO:0000256" key="5">
    <source>
        <dbReference type="ARBA" id="ARBA00022801"/>
    </source>
</evidence>
<keyword evidence="12" id="KW-0808">Transferase</keyword>
<protein>
    <recommendedName>
        <fullName evidence="3">Acyl-protein thioesterase 1</fullName>
        <ecNumber evidence="2">3.1.2.22</ecNumber>
    </recommendedName>
    <alternativeName>
        <fullName evidence="8">Palmitoyl-protein hydrolase</fullName>
    </alternativeName>
</protein>
<dbReference type="Proteomes" id="UP000613580">
    <property type="component" value="Unassembled WGS sequence"/>
</dbReference>
<dbReference type="OrthoDB" id="2418081at2759"/>
<keyword evidence="12" id="KW-0489">Methyltransferase</keyword>
<evidence type="ECO:0000256" key="10">
    <source>
        <dbReference type="SAM" id="MobiDB-lite"/>
    </source>
</evidence>
<evidence type="ECO:0000256" key="4">
    <source>
        <dbReference type="ARBA" id="ARBA00022487"/>
    </source>
</evidence>
<evidence type="ECO:0000256" key="1">
    <source>
        <dbReference type="ARBA" id="ARBA00006499"/>
    </source>
</evidence>
<dbReference type="AlphaFoldDB" id="A0A8H6WJ53"/>
<dbReference type="Pfam" id="PF02230">
    <property type="entry name" value="Abhydrolase_2"/>
    <property type="match status" value="1"/>
</dbReference>
<accession>A0A8H6WJ53</accession>
<dbReference type="InterPro" id="IPR029058">
    <property type="entry name" value="AB_hydrolase_fold"/>
</dbReference>
<comment type="caution">
    <text evidence="12">The sequence shown here is derived from an EMBL/GenBank/DDBJ whole genome shotgun (WGS) entry which is preliminary data.</text>
</comment>
<evidence type="ECO:0000256" key="7">
    <source>
        <dbReference type="ARBA" id="ARBA00029392"/>
    </source>
</evidence>
<evidence type="ECO:0000256" key="9">
    <source>
        <dbReference type="ARBA" id="ARBA00047337"/>
    </source>
</evidence>
<keyword evidence="5" id="KW-0378">Hydrolase</keyword>
<organism evidence="12 13">
    <name type="scientific">Mycena chlorophos</name>
    <name type="common">Agaric fungus</name>
    <name type="synonym">Agaricus chlorophos</name>
    <dbReference type="NCBI Taxonomy" id="658473"/>
    <lineage>
        <taxon>Eukaryota</taxon>
        <taxon>Fungi</taxon>
        <taxon>Dikarya</taxon>
        <taxon>Basidiomycota</taxon>
        <taxon>Agaricomycotina</taxon>
        <taxon>Agaricomycetes</taxon>
        <taxon>Agaricomycetidae</taxon>
        <taxon>Agaricales</taxon>
        <taxon>Marasmiineae</taxon>
        <taxon>Mycenaceae</taxon>
        <taxon>Mycena</taxon>
    </lineage>
</organism>
<comment type="similarity">
    <text evidence="1">Belongs to the AB hydrolase superfamily. AB hydrolase 2 family.</text>
</comment>
<evidence type="ECO:0000259" key="11">
    <source>
        <dbReference type="Pfam" id="PF02230"/>
    </source>
</evidence>
<evidence type="ECO:0000313" key="13">
    <source>
        <dbReference type="Proteomes" id="UP000613580"/>
    </source>
</evidence>
<dbReference type="InterPro" id="IPR003140">
    <property type="entry name" value="PLipase/COase/thioEstase"/>
</dbReference>
<dbReference type="InterPro" id="IPR050565">
    <property type="entry name" value="LYPA1-2/EST-like"/>
</dbReference>
<name>A0A8H6WJ53_MYCCL</name>
<dbReference type="GO" id="GO:0005737">
    <property type="term" value="C:cytoplasm"/>
    <property type="evidence" value="ECO:0007669"/>
    <property type="project" value="TreeGrafter"/>
</dbReference>
<dbReference type="GO" id="GO:0006631">
    <property type="term" value="P:fatty acid metabolic process"/>
    <property type="evidence" value="ECO:0007669"/>
    <property type="project" value="UniProtKB-KW"/>
</dbReference>
<evidence type="ECO:0000256" key="2">
    <source>
        <dbReference type="ARBA" id="ARBA00012423"/>
    </source>
</evidence>
<evidence type="ECO:0000313" key="12">
    <source>
        <dbReference type="EMBL" id="KAF7318841.1"/>
    </source>
</evidence>
<dbReference type="PANTHER" id="PTHR10655:SF17">
    <property type="entry name" value="LYSOPHOSPHOLIPASE-LIKE PROTEIN 1"/>
    <property type="match status" value="1"/>
</dbReference>
<comment type="function">
    <text evidence="7">Hydrolyzes fatty acids from S-acylated cysteine residues in proteins with a strong preference for palmitoylated G-alpha proteins over other acyl substrates. Mediates the deacylation of G-alpha proteins such as GPA1 in vivo, but has weak or no activity toward palmitoylated Ras proteins. Has weak lysophospholipase activity in vitro; however such activity may not exist in vivo.</text>
</comment>
<evidence type="ECO:0000256" key="3">
    <source>
        <dbReference type="ARBA" id="ARBA00014923"/>
    </source>
</evidence>
<dbReference type="SUPFAM" id="SSF53474">
    <property type="entry name" value="alpha/beta-Hydrolases"/>
    <property type="match status" value="1"/>
</dbReference>
<dbReference type="EMBL" id="JACAZE010000003">
    <property type="protein sequence ID" value="KAF7318841.1"/>
    <property type="molecule type" value="Genomic_DNA"/>
</dbReference>